<protein>
    <recommendedName>
        <fullName evidence="2">HTH luxR-type domain-containing protein</fullName>
    </recommendedName>
</protein>
<dbReference type="Gene3D" id="1.10.10.10">
    <property type="entry name" value="Winged helix-like DNA-binding domain superfamily/Winged helix DNA-binding domain"/>
    <property type="match status" value="1"/>
</dbReference>
<keyword evidence="4" id="KW-1185">Reference proteome</keyword>
<dbReference type="SMART" id="SM00421">
    <property type="entry name" value="HTH_LUXR"/>
    <property type="match status" value="1"/>
</dbReference>
<dbReference type="SUPFAM" id="SSF46894">
    <property type="entry name" value="C-terminal effector domain of the bipartite response regulators"/>
    <property type="match status" value="1"/>
</dbReference>
<sequence length="139" mass="14819">MMVYALRACLLAITLSGLVMTGGCSPITIVEQRAAIVIETLVAAAQVCGVVLSILEIRADHDLMAGQERTIRTARGELARSIRQQFAQWHLTPAEQDVGFLALKGLDVAEIADLRGSTPGTVRAQFARIYAKAGVSGRA</sequence>
<proteinExistence type="predicted"/>
<dbReference type="GO" id="GO:0003677">
    <property type="term" value="F:DNA binding"/>
    <property type="evidence" value="ECO:0007669"/>
    <property type="project" value="InterPro"/>
</dbReference>
<reference evidence="3 4" key="1">
    <citation type="submission" date="2018-04" db="EMBL/GenBank/DDBJ databases">
        <title>Genomic Encyclopedia of Archaeal and Bacterial Type Strains, Phase II (KMG-II): from individual species to whole genera.</title>
        <authorList>
            <person name="Goeker M."/>
        </authorList>
    </citation>
    <scope>NUCLEOTIDE SEQUENCE [LARGE SCALE GENOMIC DNA]</scope>
    <source>
        <strain evidence="3 4">DSM 29329</strain>
    </source>
</reference>
<keyword evidence="1" id="KW-0812">Transmembrane</keyword>
<keyword evidence="1" id="KW-1133">Transmembrane helix</keyword>
<gene>
    <name evidence="3" type="ORF">C8N44_10894</name>
</gene>
<name>A0A2T6AYD6_9RHOB</name>
<dbReference type="InterPro" id="IPR036388">
    <property type="entry name" value="WH-like_DNA-bd_sf"/>
</dbReference>
<dbReference type="EMBL" id="QBKN01000008">
    <property type="protein sequence ID" value="PTX48816.1"/>
    <property type="molecule type" value="Genomic_DNA"/>
</dbReference>
<dbReference type="OrthoDB" id="8277135at2"/>
<feature type="transmembrane region" description="Helical" evidence="1">
    <location>
        <begin position="34"/>
        <end position="55"/>
    </location>
</feature>
<accession>A0A2T6AYD6</accession>
<comment type="caution">
    <text evidence="3">The sequence shown here is derived from an EMBL/GenBank/DDBJ whole genome shotgun (WGS) entry which is preliminary data.</text>
</comment>
<evidence type="ECO:0000256" key="1">
    <source>
        <dbReference type="SAM" id="Phobius"/>
    </source>
</evidence>
<evidence type="ECO:0000313" key="3">
    <source>
        <dbReference type="EMBL" id="PTX48816.1"/>
    </source>
</evidence>
<evidence type="ECO:0000313" key="4">
    <source>
        <dbReference type="Proteomes" id="UP000244069"/>
    </source>
</evidence>
<dbReference type="PROSITE" id="PS51257">
    <property type="entry name" value="PROKAR_LIPOPROTEIN"/>
    <property type="match status" value="1"/>
</dbReference>
<dbReference type="RefSeq" id="WP_107975683.1">
    <property type="nucleotide sequence ID" value="NZ_BMEZ01000009.1"/>
</dbReference>
<dbReference type="InterPro" id="IPR016032">
    <property type="entry name" value="Sig_transdc_resp-reg_C-effctor"/>
</dbReference>
<feature type="domain" description="HTH luxR-type" evidence="2">
    <location>
        <begin position="88"/>
        <end position="139"/>
    </location>
</feature>
<keyword evidence="1" id="KW-0472">Membrane</keyword>
<evidence type="ECO:0000259" key="2">
    <source>
        <dbReference type="SMART" id="SM00421"/>
    </source>
</evidence>
<dbReference type="GO" id="GO:0006355">
    <property type="term" value="P:regulation of DNA-templated transcription"/>
    <property type="evidence" value="ECO:0007669"/>
    <property type="project" value="InterPro"/>
</dbReference>
<dbReference type="InterPro" id="IPR000792">
    <property type="entry name" value="Tscrpt_reg_LuxR_C"/>
</dbReference>
<dbReference type="AlphaFoldDB" id="A0A2T6AYD6"/>
<dbReference type="Proteomes" id="UP000244069">
    <property type="component" value="Unassembled WGS sequence"/>
</dbReference>
<organism evidence="3 4">
    <name type="scientific">Allosediminivita pacifica</name>
    <dbReference type="NCBI Taxonomy" id="1267769"/>
    <lineage>
        <taxon>Bacteria</taxon>
        <taxon>Pseudomonadati</taxon>
        <taxon>Pseudomonadota</taxon>
        <taxon>Alphaproteobacteria</taxon>
        <taxon>Rhodobacterales</taxon>
        <taxon>Paracoccaceae</taxon>
        <taxon>Allosediminivita</taxon>
    </lineage>
</organism>